<keyword evidence="7" id="KW-1185">Reference proteome</keyword>
<name>A0A8G1EDQ4_9RHOB</name>
<dbReference type="EMBL" id="CP069370">
    <property type="protein sequence ID" value="QYZ70408.1"/>
    <property type="molecule type" value="Genomic_DNA"/>
</dbReference>
<sequence length="149" mass="16282">MRIKARAVRAAAVGLFLATAACAPVYNNHGYVPTDQELAQIQIGTERDKVQEILGRPSAEGMLNADAWYYVQGRWKLTGINAPREIDREVVAISFDPGGRVTNIERFGVENGRVVVLSRRVTTTNIQGSSAVKQIFGNIGRLDAADLLQ</sequence>
<evidence type="ECO:0000313" key="6">
    <source>
        <dbReference type="EMBL" id="QYZ70408.1"/>
    </source>
</evidence>
<accession>A0A8G1EDQ4</accession>
<feature type="signal peptide" evidence="4">
    <location>
        <begin position="1"/>
        <end position="23"/>
    </location>
</feature>
<dbReference type="GO" id="GO:0043165">
    <property type="term" value="P:Gram-negative-bacterium-type cell outer membrane assembly"/>
    <property type="evidence" value="ECO:0007669"/>
    <property type="project" value="TreeGrafter"/>
</dbReference>
<dbReference type="GO" id="GO:1990063">
    <property type="term" value="C:Bam protein complex"/>
    <property type="evidence" value="ECO:0007669"/>
    <property type="project" value="TreeGrafter"/>
</dbReference>
<feature type="chain" id="PRO_5034242244" evidence="4">
    <location>
        <begin position="24"/>
        <end position="149"/>
    </location>
</feature>
<keyword evidence="1 4" id="KW-0732">Signal</keyword>
<evidence type="ECO:0000256" key="2">
    <source>
        <dbReference type="ARBA" id="ARBA00023136"/>
    </source>
</evidence>
<proteinExistence type="predicted"/>
<organism evidence="6 7">
    <name type="scientific">Neotabrizicola shimadae</name>
    <dbReference type="NCBI Taxonomy" id="2807096"/>
    <lineage>
        <taxon>Bacteria</taxon>
        <taxon>Pseudomonadati</taxon>
        <taxon>Pseudomonadota</taxon>
        <taxon>Alphaproteobacteria</taxon>
        <taxon>Rhodobacterales</taxon>
        <taxon>Paracoccaceae</taxon>
        <taxon>Neotabrizicola</taxon>
    </lineage>
</organism>
<dbReference type="InterPro" id="IPR037873">
    <property type="entry name" value="BamE-like"/>
</dbReference>
<dbReference type="PROSITE" id="PS51257">
    <property type="entry name" value="PROKAR_LIPOPROTEIN"/>
    <property type="match status" value="1"/>
</dbReference>
<dbReference type="Gene3D" id="3.30.1450.10">
    <property type="match status" value="1"/>
</dbReference>
<feature type="domain" description="Outer membrane protein assembly factor BamE" evidence="5">
    <location>
        <begin position="30"/>
        <end position="104"/>
    </location>
</feature>
<evidence type="ECO:0000256" key="4">
    <source>
        <dbReference type="SAM" id="SignalP"/>
    </source>
</evidence>
<dbReference type="InterPro" id="IPR007450">
    <property type="entry name" value="BamE_dom"/>
</dbReference>
<evidence type="ECO:0000313" key="7">
    <source>
        <dbReference type="Proteomes" id="UP000826300"/>
    </source>
</evidence>
<dbReference type="Proteomes" id="UP000826300">
    <property type="component" value="Chromosome"/>
</dbReference>
<dbReference type="AlphaFoldDB" id="A0A8G1EDQ4"/>
<dbReference type="RefSeq" id="WP_220662625.1">
    <property type="nucleotide sequence ID" value="NZ_CP069370.1"/>
</dbReference>
<dbReference type="KEGG" id="nsm:JO391_02455"/>
<evidence type="ECO:0000259" key="5">
    <source>
        <dbReference type="Pfam" id="PF04355"/>
    </source>
</evidence>
<keyword evidence="2" id="KW-0472">Membrane</keyword>
<protein>
    <submittedName>
        <fullName evidence="6">Outer membrane protein assembly factor BamE</fullName>
    </submittedName>
</protein>
<dbReference type="Pfam" id="PF04355">
    <property type="entry name" value="BamE"/>
    <property type="match status" value="1"/>
</dbReference>
<dbReference type="GO" id="GO:0030674">
    <property type="term" value="F:protein-macromolecule adaptor activity"/>
    <property type="evidence" value="ECO:0007669"/>
    <property type="project" value="TreeGrafter"/>
</dbReference>
<reference evidence="6" key="1">
    <citation type="submission" date="2021-02" db="EMBL/GenBank/DDBJ databases">
        <title>Rhodobacter shimadae sp. nov., an aerobic anoxygenic phototrophic bacterium isolated from a hot spring.</title>
        <authorList>
            <person name="Muramatsu S."/>
            <person name="Haruta S."/>
            <person name="Hirose S."/>
            <person name="Hanada S."/>
        </authorList>
    </citation>
    <scope>NUCLEOTIDE SEQUENCE</scope>
    <source>
        <strain evidence="6">N10</strain>
    </source>
</reference>
<dbReference type="InterPro" id="IPR026592">
    <property type="entry name" value="BamE"/>
</dbReference>
<gene>
    <name evidence="6" type="ORF">JO391_02455</name>
</gene>
<evidence type="ECO:0000256" key="3">
    <source>
        <dbReference type="ARBA" id="ARBA00023237"/>
    </source>
</evidence>
<keyword evidence="3" id="KW-0998">Cell outer membrane</keyword>
<dbReference type="PANTHER" id="PTHR37482:SF1">
    <property type="entry name" value="OUTER MEMBRANE PROTEIN ASSEMBLY FACTOR BAME"/>
    <property type="match status" value="1"/>
</dbReference>
<dbReference type="GO" id="GO:0051205">
    <property type="term" value="P:protein insertion into membrane"/>
    <property type="evidence" value="ECO:0007669"/>
    <property type="project" value="TreeGrafter"/>
</dbReference>
<evidence type="ECO:0000256" key="1">
    <source>
        <dbReference type="ARBA" id="ARBA00022729"/>
    </source>
</evidence>
<dbReference type="PANTHER" id="PTHR37482">
    <property type="entry name" value="OUTER MEMBRANE PROTEIN ASSEMBLY FACTOR BAME"/>
    <property type="match status" value="1"/>
</dbReference>